<dbReference type="EMBL" id="MQWD01000001">
    <property type="protein sequence ID" value="PAP75050.1"/>
    <property type="molecule type" value="Genomic_DNA"/>
</dbReference>
<keyword evidence="1" id="KW-0719">Serine esterase</keyword>
<keyword evidence="3" id="KW-0378">Hydrolase</keyword>
<dbReference type="AlphaFoldDB" id="A0A271IVB1"/>
<accession>A0A271IVB1</accession>
<dbReference type="InterPro" id="IPR054579">
    <property type="entry name" value="GCE-like_dom"/>
</dbReference>
<evidence type="ECO:0000256" key="3">
    <source>
        <dbReference type="ARBA" id="ARBA00022801"/>
    </source>
</evidence>
<gene>
    <name evidence="6" type="ORF">BSZ37_00585</name>
</gene>
<keyword evidence="7" id="KW-1185">Reference proteome</keyword>
<dbReference type="GO" id="GO:0052689">
    <property type="term" value="F:carboxylic ester hydrolase activity"/>
    <property type="evidence" value="ECO:0007669"/>
    <property type="project" value="UniProtKB-KW"/>
</dbReference>
<feature type="chain" id="PRO_5013193541" description="4-O-methyl-glucuronoyl methylesterase-like domain-containing protein" evidence="4">
    <location>
        <begin position="20"/>
        <end position="465"/>
    </location>
</feature>
<dbReference type="CDD" id="cd00084">
    <property type="entry name" value="HMG-box_SF"/>
    <property type="match status" value="1"/>
</dbReference>
<dbReference type="Pfam" id="PF22244">
    <property type="entry name" value="GCE_fung"/>
    <property type="match status" value="1"/>
</dbReference>
<feature type="domain" description="4-O-methyl-glucuronoyl methylesterase-like" evidence="5">
    <location>
        <begin position="195"/>
        <end position="417"/>
    </location>
</feature>
<dbReference type="RefSeq" id="WP_095508677.1">
    <property type="nucleotide sequence ID" value="NZ_MQWD01000001.1"/>
</dbReference>
<dbReference type="Proteomes" id="UP000216339">
    <property type="component" value="Unassembled WGS sequence"/>
</dbReference>
<evidence type="ECO:0000256" key="1">
    <source>
        <dbReference type="ARBA" id="ARBA00022487"/>
    </source>
</evidence>
<dbReference type="Gene3D" id="3.40.50.1820">
    <property type="entry name" value="alpha/beta hydrolase"/>
    <property type="match status" value="1"/>
</dbReference>
<keyword evidence="2 4" id="KW-0732">Signal</keyword>
<evidence type="ECO:0000259" key="5">
    <source>
        <dbReference type="Pfam" id="PF22244"/>
    </source>
</evidence>
<evidence type="ECO:0000313" key="6">
    <source>
        <dbReference type="EMBL" id="PAP75050.1"/>
    </source>
</evidence>
<comment type="caution">
    <text evidence="6">The sequence shown here is derived from an EMBL/GenBank/DDBJ whole genome shotgun (WGS) entry which is preliminary data.</text>
</comment>
<feature type="signal peptide" evidence="4">
    <location>
        <begin position="1"/>
        <end position="19"/>
    </location>
</feature>
<evidence type="ECO:0000256" key="4">
    <source>
        <dbReference type="SAM" id="SignalP"/>
    </source>
</evidence>
<proteinExistence type="predicted"/>
<evidence type="ECO:0000256" key="2">
    <source>
        <dbReference type="ARBA" id="ARBA00022729"/>
    </source>
</evidence>
<dbReference type="InterPro" id="IPR029058">
    <property type="entry name" value="AB_hydrolase_fold"/>
</dbReference>
<evidence type="ECO:0000313" key="7">
    <source>
        <dbReference type="Proteomes" id="UP000216339"/>
    </source>
</evidence>
<dbReference type="OrthoDB" id="9809261at2"/>
<reference evidence="6 7" key="1">
    <citation type="submission" date="2016-11" db="EMBL/GenBank/DDBJ databases">
        <title>Study of marine rhodopsin-containing bacteria.</title>
        <authorList>
            <person name="Yoshizawa S."/>
            <person name="Kumagai Y."/>
            <person name="Kogure K."/>
        </authorList>
    </citation>
    <scope>NUCLEOTIDE SEQUENCE [LARGE SCALE GENOMIC DNA]</scope>
    <source>
        <strain evidence="6 7">SAORIC-28</strain>
    </source>
</reference>
<organism evidence="6 7">
    <name type="scientific">Rubrivirga marina</name>
    <dbReference type="NCBI Taxonomy" id="1196024"/>
    <lineage>
        <taxon>Bacteria</taxon>
        <taxon>Pseudomonadati</taxon>
        <taxon>Rhodothermota</taxon>
        <taxon>Rhodothermia</taxon>
        <taxon>Rhodothermales</taxon>
        <taxon>Rubricoccaceae</taxon>
        <taxon>Rubrivirga</taxon>
    </lineage>
</organism>
<dbReference type="SUPFAM" id="SSF53474">
    <property type="entry name" value="alpha/beta-Hydrolases"/>
    <property type="match status" value="1"/>
</dbReference>
<protein>
    <recommendedName>
        <fullName evidence="5">4-O-methyl-glucuronoyl methylesterase-like domain-containing protein</fullName>
    </recommendedName>
</protein>
<name>A0A271IVB1_9BACT</name>
<sequence>MPPLALGLLALLLTLPASAQPAWRSMSPEERQAYVAELQREAEADRQRMMELLGVETPSGLPSWEDDPNRPAHIVPREGTVNWYDEAGNVHVRGEWGRWSNYVEAEAGGPEPLDPLVLRSGRRVETPEQWWTLRRPQILEDYVVELYGRTPAGTPGVFFRAVGPDSTAGGATVRQVVGRIEDARLLPTAPRIEMTLYLPEGAEAVPVVVQVGGFWGQSDELPEPVRQALDRGWAFATVETGPIQMDSGAGLDEGVIGYMNGGRPRDPDDWGVLAAWAWGLSRALDYLDQAPETDAARAAITGHSRNGKAALLTAALDTRWAAAWPSCAGAMGTSLEKRDWGETIDNVASAGGYHWMAGTFLTYAGRWDAMPGDAHFLMALVAPRPLFVTGGTTDQWSDPHGEFLAAVAADPVYELLGDPGLPTTEMPAPDVALTSGALAFRNHEGGHTPAPDWPVFYDWLGRYVE</sequence>